<keyword evidence="2" id="KW-1185">Reference proteome</keyword>
<accession>A0A4Y2ENN5</accession>
<name>A0A4Y2ENN5_ARAVE</name>
<reference evidence="1 2" key="1">
    <citation type="journal article" date="2019" name="Sci. Rep.">
        <title>Orb-weaving spider Araneus ventricosus genome elucidates the spidroin gene catalogue.</title>
        <authorList>
            <person name="Kono N."/>
            <person name="Nakamura H."/>
            <person name="Ohtoshi R."/>
            <person name="Moran D.A.P."/>
            <person name="Shinohara A."/>
            <person name="Yoshida Y."/>
            <person name="Fujiwara M."/>
            <person name="Mori M."/>
            <person name="Tomita M."/>
            <person name="Arakawa K."/>
        </authorList>
    </citation>
    <scope>NUCLEOTIDE SEQUENCE [LARGE SCALE GENOMIC DNA]</scope>
</reference>
<evidence type="ECO:0000313" key="1">
    <source>
        <dbReference type="EMBL" id="GBM30830.1"/>
    </source>
</evidence>
<sequence>MLEDAVYYACEGPMHFPPHMPIQLTGNPFYSELGVFSGVNVFETSSSSPKYSPKEFRQNISHKAPLINNRQKTLLEQLIQNFPLQLAFLRITSFLTRRY</sequence>
<dbReference type="Proteomes" id="UP000499080">
    <property type="component" value="Unassembled WGS sequence"/>
</dbReference>
<gene>
    <name evidence="1" type="ORF">AVEN_52621_1</name>
</gene>
<dbReference type="EMBL" id="BGPR01000669">
    <property type="protein sequence ID" value="GBM30830.1"/>
    <property type="molecule type" value="Genomic_DNA"/>
</dbReference>
<evidence type="ECO:0000313" key="2">
    <source>
        <dbReference type="Proteomes" id="UP000499080"/>
    </source>
</evidence>
<protein>
    <submittedName>
        <fullName evidence="1">Uncharacterized protein</fullName>
    </submittedName>
</protein>
<organism evidence="1 2">
    <name type="scientific">Araneus ventricosus</name>
    <name type="common">Orbweaver spider</name>
    <name type="synonym">Epeira ventricosa</name>
    <dbReference type="NCBI Taxonomy" id="182803"/>
    <lineage>
        <taxon>Eukaryota</taxon>
        <taxon>Metazoa</taxon>
        <taxon>Ecdysozoa</taxon>
        <taxon>Arthropoda</taxon>
        <taxon>Chelicerata</taxon>
        <taxon>Arachnida</taxon>
        <taxon>Araneae</taxon>
        <taxon>Araneomorphae</taxon>
        <taxon>Entelegynae</taxon>
        <taxon>Araneoidea</taxon>
        <taxon>Araneidae</taxon>
        <taxon>Araneus</taxon>
    </lineage>
</organism>
<proteinExistence type="predicted"/>
<comment type="caution">
    <text evidence="1">The sequence shown here is derived from an EMBL/GenBank/DDBJ whole genome shotgun (WGS) entry which is preliminary data.</text>
</comment>
<dbReference type="AlphaFoldDB" id="A0A4Y2ENN5"/>